<gene>
    <name evidence="4" type="ORF">AW736_09750</name>
</gene>
<evidence type="ECO:0000313" key="4">
    <source>
        <dbReference type="EMBL" id="OAM90057.1"/>
    </source>
</evidence>
<accession>A0A178IL76</accession>
<feature type="domain" description="PpiC" evidence="3">
    <location>
        <begin position="146"/>
        <end position="238"/>
    </location>
</feature>
<evidence type="ECO:0000256" key="2">
    <source>
        <dbReference type="SAM" id="SignalP"/>
    </source>
</evidence>
<feature type="chain" id="PRO_5008089036" evidence="2">
    <location>
        <begin position="31"/>
        <end position="296"/>
    </location>
</feature>
<sequence length="296" mass="31855">MNLLSLCRRAAGPRHAFLLLLAALSGSLAAADDGVLARVSDTEVRVDEIRASLENLDPAEQAALARNPALLNQAVRALLARKIVLSEAAAKKWDKNPAFAAQLEKLRENALVEGYLQAVSQPPEDFPAETEIEAVYHANKTALMASRQVRLAQIYVAAGAKTKLDAVTEQLDRPGADFAAIAKAESDDRQSAAQGGELGWLSGAQLRPEIRGAAEALAAGQTRTVELPDGWHILKALEVREARALTLDEVRVPLARRLRAERAQANRQAYLSKLLEENPVVINELALAELLPPAGP</sequence>
<comment type="caution">
    <text evidence="4">The sequence shown here is derived from an EMBL/GenBank/DDBJ whole genome shotgun (WGS) entry which is preliminary data.</text>
</comment>
<dbReference type="Proteomes" id="UP000078486">
    <property type="component" value="Unassembled WGS sequence"/>
</dbReference>
<dbReference type="PANTHER" id="PTHR47245">
    <property type="entry name" value="PEPTIDYLPROLYL ISOMERASE"/>
    <property type="match status" value="1"/>
</dbReference>
<feature type="signal peptide" evidence="2">
    <location>
        <begin position="1"/>
        <end position="30"/>
    </location>
</feature>
<evidence type="ECO:0000313" key="5">
    <source>
        <dbReference type="Proteomes" id="UP000078486"/>
    </source>
</evidence>
<dbReference type="InterPro" id="IPR046357">
    <property type="entry name" value="PPIase_dom_sf"/>
</dbReference>
<keyword evidence="2" id="KW-0732">Signal</keyword>
<name>A0A178IL76_9BACT</name>
<dbReference type="PROSITE" id="PS50198">
    <property type="entry name" value="PPIC_PPIASE_2"/>
    <property type="match status" value="1"/>
</dbReference>
<dbReference type="RefSeq" id="WP_068771064.1">
    <property type="nucleotide sequence ID" value="NZ_CP109796.1"/>
</dbReference>
<dbReference type="AlphaFoldDB" id="A0A178IL76"/>
<dbReference type="SUPFAM" id="SSF54534">
    <property type="entry name" value="FKBP-like"/>
    <property type="match status" value="1"/>
</dbReference>
<evidence type="ECO:0000259" key="3">
    <source>
        <dbReference type="PROSITE" id="PS50198"/>
    </source>
</evidence>
<dbReference type="InterPro" id="IPR050245">
    <property type="entry name" value="PrsA_foldase"/>
</dbReference>
<dbReference type="Gene3D" id="3.10.50.40">
    <property type="match status" value="1"/>
</dbReference>
<organism evidence="4 5">
    <name type="scientific">Termitidicoccus mucosus</name>
    <dbReference type="NCBI Taxonomy" id="1184151"/>
    <lineage>
        <taxon>Bacteria</taxon>
        <taxon>Pseudomonadati</taxon>
        <taxon>Verrucomicrobiota</taxon>
        <taxon>Opitutia</taxon>
        <taxon>Opitutales</taxon>
        <taxon>Opitutaceae</taxon>
        <taxon>Termitidicoccus</taxon>
    </lineage>
</organism>
<dbReference type="InterPro" id="IPR027304">
    <property type="entry name" value="Trigger_fact/SurA_dom_sf"/>
</dbReference>
<dbReference type="PANTHER" id="PTHR47245:SF3">
    <property type="entry name" value="PEPTIDYL-PROLYL CIS-TRANS ISOMERASE, PPIC-TYPE-RELATED"/>
    <property type="match status" value="1"/>
</dbReference>
<evidence type="ECO:0000256" key="1">
    <source>
        <dbReference type="PROSITE-ProRule" id="PRU00278"/>
    </source>
</evidence>
<dbReference type="InterPro" id="IPR000297">
    <property type="entry name" value="PPIase_PpiC"/>
</dbReference>
<keyword evidence="1" id="KW-0697">Rotamase</keyword>
<dbReference type="Pfam" id="PF00639">
    <property type="entry name" value="Rotamase"/>
    <property type="match status" value="1"/>
</dbReference>
<dbReference type="GO" id="GO:0003755">
    <property type="term" value="F:peptidyl-prolyl cis-trans isomerase activity"/>
    <property type="evidence" value="ECO:0007669"/>
    <property type="project" value="UniProtKB-KW"/>
</dbReference>
<dbReference type="EMBL" id="LRRQ01000075">
    <property type="protein sequence ID" value="OAM90057.1"/>
    <property type="molecule type" value="Genomic_DNA"/>
</dbReference>
<dbReference type="STRING" id="1184151.AW736_09750"/>
<protein>
    <submittedName>
        <fullName evidence="4">Peptidylprolyl isomerase</fullName>
    </submittedName>
</protein>
<proteinExistence type="predicted"/>
<dbReference type="SUPFAM" id="SSF109998">
    <property type="entry name" value="Triger factor/SurA peptide-binding domain-like"/>
    <property type="match status" value="1"/>
</dbReference>
<reference evidence="4 5" key="1">
    <citation type="submission" date="2016-01" db="EMBL/GenBank/DDBJ databases">
        <title>High potential of lignocellulose degradation of a new Verrucomicrobia species.</title>
        <authorList>
            <person name="Wang Y."/>
            <person name="Shi Y."/>
            <person name="Qiu Z."/>
            <person name="Liu S."/>
            <person name="Yang H."/>
        </authorList>
    </citation>
    <scope>NUCLEOTIDE SEQUENCE [LARGE SCALE GENOMIC DNA]</scope>
    <source>
        <strain evidence="4 5">TSB47</strain>
    </source>
</reference>
<keyword evidence="1 4" id="KW-0413">Isomerase</keyword>
<keyword evidence="5" id="KW-1185">Reference proteome</keyword>